<comment type="function">
    <text evidence="8">Modifies, by uridylylation and deuridylylation, the PII regulatory proteins (GlnB and homologs), in response to the nitrogen status of the cell that GlnD senses through the glutamine level. Under low glutamine levels, catalyzes the conversion of the PII proteins and UTP to PII-UMP and PPi, while under higher glutamine levels, GlnD hydrolyzes PII-UMP to PII and UMP (deuridylylation). Thus, controls uridylylation state and activity of the PII proteins, and plays an important role in the regulation of nitrogen metabolism.</text>
</comment>
<protein>
    <recommendedName>
        <fullName evidence="8">Bifunctional uridylyltransferase/uridylyl-removing enzyme</fullName>
        <shortName evidence="8">UTase/UR</shortName>
    </recommendedName>
    <alternativeName>
        <fullName evidence="8">Bifunctional [protein-PII] modification enzyme</fullName>
    </alternativeName>
    <alternativeName>
        <fullName evidence="8">Bifunctional nitrogen sensor protein</fullName>
    </alternativeName>
    <domain>
        <recommendedName>
            <fullName evidence="8">[Protein-PII] uridylyltransferase</fullName>
            <shortName evidence="8">PII uridylyltransferase</shortName>
            <shortName evidence="8">UTase</shortName>
            <ecNumber evidence="8">2.7.7.59</ecNumber>
        </recommendedName>
    </domain>
    <domain>
        <recommendedName>
            <fullName evidence="8">[Protein-PII]-UMP uridylyl-removing enzyme</fullName>
            <shortName evidence="8">UR</shortName>
            <ecNumber evidence="8">3.1.4.-</ecNumber>
        </recommendedName>
    </domain>
</protein>
<dbReference type="FunFam" id="1.10.3090.10:FF:000005">
    <property type="entry name" value="Bifunctional uridylyltransferase/uridylyl-removing enzyme"/>
    <property type="match status" value="1"/>
</dbReference>
<evidence type="ECO:0000259" key="10">
    <source>
        <dbReference type="PROSITE" id="PS51831"/>
    </source>
</evidence>
<feature type="domain" description="HD" evidence="10">
    <location>
        <begin position="461"/>
        <end position="583"/>
    </location>
</feature>
<evidence type="ECO:0000313" key="12">
    <source>
        <dbReference type="Proteomes" id="UP000294575"/>
    </source>
</evidence>
<dbReference type="Proteomes" id="UP000294575">
    <property type="component" value="Unassembled WGS sequence"/>
</dbReference>
<comment type="catalytic activity">
    <reaction evidence="8">
        <text>[protein-PII]-uridylyl-L-tyrosine + H2O = [protein-PII]-L-tyrosine + UMP + H(+)</text>
        <dbReference type="Rhea" id="RHEA:48600"/>
        <dbReference type="Rhea" id="RHEA-COMP:12147"/>
        <dbReference type="Rhea" id="RHEA-COMP:12148"/>
        <dbReference type="ChEBI" id="CHEBI:15377"/>
        <dbReference type="ChEBI" id="CHEBI:15378"/>
        <dbReference type="ChEBI" id="CHEBI:46858"/>
        <dbReference type="ChEBI" id="CHEBI:57865"/>
        <dbReference type="ChEBI" id="CHEBI:90602"/>
    </reaction>
</comment>
<dbReference type="GO" id="GO:0008773">
    <property type="term" value="F:[protein-PII] uridylyltransferase activity"/>
    <property type="evidence" value="ECO:0007669"/>
    <property type="project" value="UniProtKB-UniRule"/>
</dbReference>
<dbReference type="NCBIfam" id="NF001366">
    <property type="entry name" value="PRK00275.1"/>
    <property type="match status" value="1"/>
</dbReference>
<comment type="caution">
    <text evidence="11">The sequence shown here is derived from an EMBL/GenBank/DDBJ whole genome shotgun (WGS) entry which is preliminary data.</text>
</comment>
<dbReference type="InterPro" id="IPR002934">
    <property type="entry name" value="Polymerase_NTP_transf_dom"/>
</dbReference>
<keyword evidence="3" id="KW-0677">Repeat</keyword>
<proteinExistence type="inferred from homology"/>
<dbReference type="SUPFAM" id="SSF109604">
    <property type="entry name" value="HD-domain/PDEase-like"/>
    <property type="match status" value="1"/>
</dbReference>
<comment type="caution">
    <text evidence="8">Lacks conserved residue(s) required for the propagation of feature annotation.</text>
</comment>
<evidence type="ECO:0000256" key="7">
    <source>
        <dbReference type="ARBA" id="ARBA00047968"/>
    </source>
</evidence>
<keyword evidence="12" id="KW-1185">Reference proteome</keyword>
<feature type="region of interest" description="Uridylyltransferase" evidence="8">
    <location>
        <begin position="1"/>
        <end position="342"/>
    </location>
</feature>
<dbReference type="EMBL" id="SNYK01000002">
    <property type="protein sequence ID" value="TDQ39503.1"/>
    <property type="molecule type" value="Genomic_DNA"/>
</dbReference>
<dbReference type="PROSITE" id="PS51831">
    <property type="entry name" value="HD"/>
    <property type="match status" value="1"/>
</dbReference>
<accession>A0A4R6U3Z7</accession>
<dbReference type="InterPro" id="IPR002912">
    <property type="entry name" value="ACT_dom"/>
</dbReference>
<dbReference type="Pfam" id="PF01966">
    <property type="entry name" value="HD"/>
    <property type="match status" value="1"/>
</dbReference>
<reference evidence="11 12" key="1">
    <citation type="submission" date="2019-03" db="EMBL/GenBank/DDBJ databases">
        <title>Genomic Encyclopedia of Type Strains, Phase IV (KMG-IV): sequencing the most valuable type-strain genomes for metagenomic binning, comparative biology and taxonomic classification.</title>
        <authorList>
            <person name="Goeker M."/>
        </authorList>
    </citation>
    <scope>NUCLEOTIDE SEQUENCE [LARGE SCALE GENOMIC DNA]</scope>
    <source>
        <strain evidence="11 12">DSM 28679</strain>
    </source>
</reference>
<evidence type="ECO:0000256" key="1">
    <source>
        <dbReference type="ARBA" id="ARBA00022679"/>
    </source>
</evidence>
<dbReference type="SUPFAM" id="SSF55021">
    <property type="entry name" value="ACT-like"/>
    <property type="match status" value="1"/>
</dbReference>
<keyword evidence="6 8" id="KW-0511">Multifunctional enzyme</keyword>
<evidence type="ECO:0000256" key="2">
    <source>
        <dbReference type="ARBA" id="ARBA00022695"/>
    </source>
</evidence>
<dbReference type="OrthoDB" id="9758038at2"/>
<keyword evidence="2 8" id="KW-0548">Nucleotidyltransferase</keyword>
<dbReference type="PIRSF" id="PIRSF006288">
    <property type="entry name" value="PII_uridyltransf"/>
    <property type="match status" value="1"/>
</dbReference>
<comment type="catalytic activity">
    <reaction evidence="8">
        <text>[protein-PII]-L-tyrosine + UTP = [protein-PII]-uridylyl-L-tyrosine + diphosphate</text>
        <dbReference type="Rhea" id="RHEA:13673"/>
        <dbReference type="Rhea" id="RHEA-COMP:12147"/>
        <dbReference type="Rhea" id="RHEA-COMP:12148"/>
        <dbReference type="ChEBI" id="CHEBI:33019"/>
        <dbReference type="ChEBI" id="CHEBI:46398"/>
        <dbReference type="ChEBI" id="CHEBI:46858"/>
        <dbReference type="ChEBI" id="CHEBI:90602"/>
        <dbReference type="EC" id="2.7.7.59"/>
    </reaction>
</comment>
<gene>
    <name evidence="8" type="primary">glnD</name>
    <name evidence="11" type="ORF">DFQ45_102197</name>
</gene>
<dbReference type="SUPFAM" id="SSF81301">
    <property type="entry name" value="Nucleotidyltransferase"/>
    <property type="match status" value="1"/>
</dbReference>
<comment type="domain">
    <text evidence="8">Has four distinct domains: an N-terminal nucleotidyltransferase (NT) domain responsible for UTase activity, a central HD domain that encodes UR activity, and two C-terminal ACT domains that seem to have a role in glutamine sensing.</text>
</comment>
<sequence>MTTDLELFDSAAFHQNLSGHEQPRVLFRQALEHARLVLDQRFLDGHDINGLVQARTSLIDQLLGQAWMHYGLENHSTPTALVAVGGYGRGELHPHSDIDLLILLQHEPNPALVEVISQFLTFLWDLGLEIGHSVRTLEQCSEEAASDLSVITNLLESRLVLGNRPLFLQMNEAIGPLHMWSSREFFLGKCDEQRDRHERYNDTEYNLEPDVKSSPGGLRDLQTIMWIARRRFGMQTLASLEAPGFLTGGEYQLLARSRAFLWRVRYALHMLAGRSEDRLLLEYQAKVAGLFGFDSDDVKSNIEGFMQQYYRTVMGIAELSDLIRQVFEEQIVRDASHQPPQIINERFRIRDGYLEHIHPYVFSRTPSAMLEVFVLMAQHPELKGVRSETIRLLRDHRHLIDDDFRQNPDNTRLFVELFSCAEGVHMNLRRMNRYGILGRYLPEFGRVVGQMQHDLFHIYTVDAHTLNLVKHLRKLRHPDFAEKFALAGAIIARLPRPEVLYMAGLYHDIAKGRGGDHSELGADDAHAFAVRHQLPAEDRRLMVWLVRNHLIMSTTAQRKDLSDPDEIHNFATLVGDQMRLDYLYVLTVADINATNPKLWNSWRAQLLRQLYSETRRALRRGLANPLEREELIETRQSTALSWLCSDGACNSAVQALWANLGDDYFLRHGTGDIVWHTAAMLEHGNSSDPLVLVRESNQRGFAGGTQIFTYAPNRQDFFAATTAALAQLNLSVYEAKITTSSSQFTIDSYIVLEADGGRIGNDPKRIQTIQQRLSEALRNPEHYPDIIQRHIPRQLKHFTFAPVVNIHNDAQRPYTVVEVMAPDRPGLLARIGKVFIDFGLSLVNAKIITQGERIEDVFFITDSNGQPLSDPQQCQQLQEALTAQLSPGLTPRT</sequence>
<dbReference type="SUPFAM" id="SSF81593">
    <property type="entry name" value="Nucleotidyltransferase substrate binding subunit/domain"/>
    <property type="match status" value="1"/>
</dbReference>
<evidence type="ECO:0000256" key="3">
    <source>
        <dbReference type="ARBA" id="ARBA00022737"/>
    </source>
</evidence>
<evidence type="ECO:0000259" key="9">
    <source>
        <dbReference type="PROSITE" id="PS51671"/>
    </source>
</evidence>
<evidence type="ECO:0000313" key="11">
    <source>
        <dbReference type="EMBL" id="TDQ39503.1"/>
    </source>
</evidence>
<evidence type="ECO:0000256" key="6">
    <source>
        <dbReference type="ARBA" id="ARBA00023268"/>
    </source>
</evidence>
<evidence type="ECO:0000256" key="8">
    <source>
        <dbReference type="HAMAP-Rule" id="MF_00277"/>
    </source>
</evidence>
<dbReference type="CDD" id="cd04899">
    <property type="entry name" value="ACT_ACR-UUR-like_2"/>
    <property type="match status" value="1"/>
</dbReference>
<dbReference type="AlphaFoldDB" id="A0A4R6U3Z7"/>
<keyword evidence="1 8" id="KW-0808">Transferase</keyword>
<dbReference type="InterPro" id="IPR003607">
    <property type="entry name" value="HD/PDEase_dom"/>
</dbReference>
<dbReference type="Pfam" id="PF01909">
    <property type="entry name" value="NTP_transf_2"/>
    <property type="match status" value="1"/>
</dbReference>
<dbReference type="InterPro" id="IPR045865">
    <property type="entry name" value="ACT-like_dom_sf"/>
</dbReference>
<dbReference type="GO" id="GO:0008893">
    <property type="term" value="F:guanosine-3',5'-bis(diphosphate) 3'-diphosphatase activity"/>
    <property type="evidence" value="ECO:0007669"/>
    <property type="project" value="UniProtKB-EC"/>
</dbReference>
<dbReference type="Gene3D" id="1.10.3090.10">
    <property type="entry name" value="cca-adding enzyme, domain 2"/>
    <property type="match status" value="1"/>
</dbReference>
<dbReference type="Pfam" id="PF08335">
    <property type="entry name" value="GlnD_UR_UTase"/>
    <property type="match status" value="1"/>
</dbReference>
<dbReference type="Pfam" id="PF01842">
    <property type="entry name" value="ACT"/>
    <property type="match status" value="1"/>
</dbReference>
<evidence type="ECO:0000256" key="4">
    <source>
        <dbReference type="ARBA" id="ARBA00022801"/>
    </source>
</evidence>
<dbReference type="CDD" id="cd05401">
    <property type="entry name" value="NT_GlnE_GlnD_like"/>
    <property type="match status" value="1"/>
</dbReference>
<dbReference type="EC" id="3.1.4.-" evidence="8"/>
<keyword evidence="4 8" id="KW-0378">Hydrolase</keyword>
<dbReference type="RefSeq" id="WP_101497371.1">
    <property type="nucleotide sequence ID" value="NZ_LNJZ01000009.1"/>
</dbReference>
<keyword evidence="5 8" id="KW-0460">Magnesium</keyword>
<organism evidence="11 12">
    <name type="scientific">Thiopseudomonas denitrificans</name>
    <dbReference type="NCBI Taxonomy" id="1501432"/>
    <lineage>
        <taxon>Bacteria</taxon>
        <taxon>Pseudomonadati</taxon>
        <taxon>Pseudomonadota</taxon>
        <taxon>Gammaproteobacteria</taxon>
        <taxon>Pseudomonadales</taxon>
        <taxon>Pseudomonadaceae</taxon>
        <taxon>Thiopseudomonas</taxon>
    </lineage>
</organism>
<comment type="activity regulation">
    <text evidence="8">Uridylyltransferase (UTase) activity is inhibited by glutamine, while glutamine activates uridylyl-removing (UR) activity.</text>
</comment>
<dbReference type="GO" id="GO:0006808">
    <property type="term" value="P:regulation of nitrogen utilization"/>
    <property type="evidence" value="ECO:0007669"/>
    <property type="project" value="UniProtKB-UniRule"/>
</dbReference>
<feature type="domain" description="ACT" evidence="9">
    <location>
        <begin position="706"/>
        <end position="789"/>
    </location>
</feature>
<dbReference type="InterPro" id="IPR006674">
    <property type="entry name" value="HD_domain"/>
</dbReference>
<dbReference type="SMART" id="SM00471">
    <property type="entry name" value="HDc"/>
    <property type="match status" value="1"/>
</dbReference>
<dbReference type="PROSITE" id="PS51671">
    <property type="entry name" value="ACT"/>
    <property type="match status" value="2"/>
</dbReference>
<dbReference type="CDD" id="cd00077">
    <property type="entry name" value="HDc"/>
    <property type="match status" value="1"/>
</dbReference>
<dbReference type="NCBIfam" id="TIGR01693">
    <property type="entry name" value="UTase_glnD"/>
    <property type="match status" value="1"/>
</dbReference>
<dbReference type="GO" id="GO:0008081">
    <property type="term" value="F:phosphoric diester hydrolase activity"/>
    <property type="evidence" value="ECO:0007669"/>
    <property type="project" value="UniProtKB-UniRule"/>
</dbReference>
<feature type="domain" description="ACT" evidence="9">
    <location>
        <begin position="816"/>
        <end position="893"/>
    </location>
</feature>
<comment type="cofactor">
    <cofactor evidence="8">
        <name>Mg(2+)</name>
        <dbReference type="ChEBI" id="CHEBI:18420"/>
    </cofactor>
</comment>
<dbReference type="HAMAP" id="MF_00277">
    <property type="entry name" value="PII_uridylyl_transf"/>
    <property type="match status" value="1"/>
</dbReference>
<name>A0A4R6U3Z7_9GAMM</name>
<dbReference type="InterPro" id="IPR010043">
    <property type="entry name" value="UTase/UR"/>
</dbReference>
<dbReference type="PANTHER" id="PTHR47320">
    <property type="entry name" value="BIFUNCTIONAL URIDYLYLTRANSFERASE/URIDYLYL-REMOVING ENZYME"/>
    <property type="match status" value="1"/>
</dbReference>
<dbReference type="InterPro" id="IPR043519">
    <property type="entry name" value="NT_sf"/>
</dbReference>
<evidence type="ECO:0000256" key="5">
    <source>
        <dbReference type="ARBA" id="ARBA00022842"/>
    </source>
</evidence>
<comment type="catalytic activity">
    <reaction evidence="7">
        <text>guanosine 3',5'-bis(diphosphate) + H2O = GDP + diphosphate + H(+)</text>
        <dbReference type="Rhea" id="RHEA:14253"/>
        <dbReference type="ChEBI" id="CHEBI:15377"/>
        <dbReference type="ChEBI" id="CHEBI:15378"/>
        <dbReference type="ChEBI" id="CHEBI:33019"/>
        <dbReference type="ChEBI" id="CHEBI:58189"/>
        <dbReference type="ChEBI" id="CHEBI:77828"/>
        <dbReference type="EC" id="3.1.7.2"/>
    </reaction>
</comment>
<dbReference type="CDD" id="cd04900">
    <property type="entry name" value="ACT_UUR-like_1"/>
    <property type="match status" value="1"/>
</dbReference>
<dbReference type="EC" id="2.7.7.59" evidence="8"/>
<dbReference type="InterPro" id="IPR013546">
    <property type="entry name" value="PII_UdlTrfase/GS_AdlTrfase"/>
</dbReference>
<comment type="similarity">
    <text evidence="8">Belongs to the GlnD family.</text>
</comment>
<dbReference type="PANTHER" id="PTHR47320:SF1">
    <property type="entry name" value="BIFUNCTIONAL URIDYLYLTRANSFERASE_URIDYLYL-REMOVING ENZYME"/>
    <property type="match status" value="1"/>
</dbReference>